<dbReference type="SMART" id="SM00054">
    <property type="entry name" value="EFh"/>
    <property type="match status" value="1"/>
</dbReference>
<name>M7B3S4_CHEMY</name>
<evidence type="ECO:0000256" key="7">
    <source>
        <dbReference type="ARBA" id="ARBA00022833"/>
    </source>
</evidence>
<evidence type="ECO:0000313" key="17">
    <source>
        <dbReference type="Proteomes" id="UP000031443"/>
    </source>
</evidence>
<feature type="region of interest" description="Disordered" evidence="12">
    <location>
        <begin position="427"/>
        <end position="475"/>
    </location>
</feature>
<feature type="compositionally biased region" description="Polar residues" evidence="12">
    <location>
        <begin position="432"/>
        <end position="446"/>
    </location>
</feature>
<dbReference type="Pfam" id="PF13202">
    <property type="entry name" value="EF-hand_5"/>
    <property type="match status" value="1"/>
</dbReference>
<dbReference type="GO" id="GO:0012505">
    <property type="term" value="C:endomembrane system"/>
    <property type="evidence" value="ECO:0007669"/>
    <property type="project" value="UniProtKB-SubCell"/>
</dbReference>
<dbReference type="Gene3D" id="1.10.840.10">
    <property type="entry name" value="Ras guanine-nucleotide exchange factors catalytic domain"/>
    <property type="match status" value="2"/>
</dbReference>
<feature type="compositionally biased region" description="Basic and acidic residues" evidence="12">
    <location>
        <begin position="560"/>
        <end position="583"/>
    </location>
</feature>
<dbReference type="InterPro" id="IPR023578">
    <property type="entry name" value="Ras_GEF_dom_sf"/>
</dbReference>
<dbReference type="InterPro" id="IPR002048">
    <property type="entry name" value="EF_hand_dom"/>
</dbReference>
<comment type="subcellular location">
    <subcellularLocation>
        <location evidence="2">Cytoplasm</location>
        <location evidence="2">Cytosol</location>
    </subcellularLocation>
    <subcellularLocation>
        <location evidence="1">Endomembrane system</location>
        <topology evidence="1">Peripheral membrane protein</topology>
    </subcellularLocation>
</comment>
<feature type="compositionally biased region" description="Basic and acidic residues" evidence="12">
    <location>
        <begin position="523"/>
        <end position="538"/>
    </location>
</feature>
<feature type="domain" description="EF-hand" evidence="15">
    <location>
        <begin position="282"/>
        <end position="317"/>
    </location>
</feature>
<organism evidence="16 17">
    <name type="scientific">Chelonia mydas</name>
    <name type="common">Green sea-turtle</name>
    <name type="synonym">Chelonia agassizi</name>
    <dbReference type="NCBI Taxonomy" id="8469"/>
    <lineage>
        <taxon>Eukaryota</taxon>
        <taxon>Metazoa</taxon>
        <taxon>Chordata</taxon>
        <taxon>Craniata</taxon>
        <taxon>Vertebrata</taxon>
        <taxon>Euteleostomi</taxon>
        <taxon>Archelosauria</taxon>
        <taxon>Testudinata</taxon>
        <taxon>Testudines</taxon>
        <taxon>Cryptodira</taxon>
        <taxon>Durocryptodira</taxon>
        <taxon>Americhelydia</taxon>
        <taxon>Chelonioidea</taxon>
        <taxon>Cheloniidae</taxon>
        <taxon>Chelonia</taxon>
    </lineage>
</organism>
<evidence type="ECO:0000313" key="16">
    <source>
        <dbReference type="EMBL" id="EMP26758.1"/>
    </source>
</evidence>
<dbReference type="InterPro" id="IPR036964">
    <property type="entry name" value="RASGEF_cat_dom_sf"/>
</dbReference>
<dbReference type="PANTHER" id="PTHR23113">
    <property type="entry name" value="GUANINE NUCLEOTIDE EXCHANGE FACTOR"/>
    <property type="match status" value="1"/>
</dbReference>
<dbReference type="PROSITE" id="PS50222">
    <property type="entry name" value="EF_HAND_2"/>
    <property type="match status" value="1"/>
</dbReference>
<dbReference type="Gene3D" id="1.20.870.10">
    <property type="entry name" value="Son of sevenless (SoS) protein Chain: S domain 1"/>
    <property type="match status" value="1"/>
</dbReference>
<dbReference type="SUPFAM" id="SSF47473">
    <property type="entry name" value="EF-hand"/>
    <property type="match status" value="1"/>
</dbReference>
<feature type="domain" description="Phorbol-ester/DAG-type" evidence="14">
    <location>
        <begin position="353"/>
        <end position="384"/>
    </location>
</feature>
<dbReference type="PROSITE" id="PS50081">
    <property type="entry name" value="ZF_DAG_PE_2"/>
    <property type="match status" value="1"/>
</dbReference>
<dbReference type="CDD" id="cd00155">
    <property type="entry name" value="RasGEF"/>
    <property type="match status" value="1"/>
</dbReference>
<dbReference type="PROSITE" id="PS50009">
    <property type="entry name" value="RASGEF_CAT"/>
    <property type="match status" value="1"/>
</dbReference>
<dbReference type="InterPro" id="IPR001895">
    <property type="entry name" value="RASGEF_cat_dom"/>
</dbReference>
<keyword evidence="7" id="KW-0862">Zinc</keyword>
<keyword evidence="17" id="KW-1185">Reference proteome</keyword>
<dbReference type="SUPFAM" id="SSF57889">
    <property type="entry name" value="Cysteine-rich domain"/>
    <property type="match status" value="1"/>
</dbReference>
<keyword evidence="9" id="KW-0175">Coiled coil</keyword>
<dbReference type="InterPro" id="IPR008937">
    <property type="entry name" value="Ras-like_GEF"/>
</dbReference>
<dbReference type="GO" id="GO:0007265">
    <property type="term" value="P:Ras protein signal transduction"/>
    <property type="evidence" value="ECO:0007669"/>
    <property type="project" value="TreeGrafter"/>
</dbReference>
<dbReference type="SUPFAM" id="SSF48366">
    <property type="entry name" value="Ras GEF"/>
    <property type="match status" value="1"/>
</dbReference>
<evidence type="ECO:0000259" key="15">
    <source>
        <dbReference type="PROSITE" id="PS50222"/>
    </source>
</evidence>
<dbReference type="GO" id="GO:0005509">
    <property type="term" value="F:calcium ion binding"/>
    <property type="evidence" value="ECO:0007669"/>
    <property type="project" value="InterPro"/>
</dbReference>
<dbReference type="Gene3D" id="1.10.238.10">
    <property type="entry name" value="EF-hand"/>
    <property type="match status" value="1"/>
</dbReference>
<keyword evidence="10" id="KW-0472">Membrane</keyword>
<proteinExistence type="predicted"/>
<evidence type="ECO:0000256" key="6">
    <source>
        <dbReference type="ARBA" id="ARBA00022737"/>
    </source>
</evidence>
<evidence type="ECO:0000256" key="12">
    <source>
        <dbReference type="SAM" id="MobiDB-lite"/>
    </source>
</evidence>
<dbReference type="Proteomes" id="UP000031443">
    <property type="component" value="Unassembled WGS sequence"/>
</dbReference>
<evidence type="ECO:0000256" key="3">
    <source>
        <dbReference type="ARBA" id="ARBA00022490"/>
    </source>
</evidence>
<reference evidence="17" key="1">
    <citation type="journal article" date="2013" name="Nat. Genet.">
        <title>The draft genomes of soft-shell turtle and green sea turtle yield insights into the development and evolution of the turtle-specific body plan.</title>
        <authorList>
            <person name="Wang Z."/>
            <person name="Pascual-Anaya J."/>
            <person name="Zadissa A."/>
            <person name="Li W."/>
            <person name="Niimura Y."/>
            <person name="Huang Z."/>
            <person name="Li C."/>
            <person name="White S."/>
            <person name="Xiong Z."/>
            <person name="Fang D."/>
            <person name="Wang B."/>
            <person name="Ming Y."/>
            <person name="Chen Y."/>
            <person name="Zheng Y."/>
            <person name="Kuraku S."/>
            <person name="Pignatelli M."/>
            <person name="Herrero J."/>
            <person name="Beal K."/>
            <person name="Nozawa M."/>
            <person name="Li Q."/>
            <person name="Wang J."/>
            <person name="Zhang H."/>
            <person name="Yu L."/>
            <person name="Shigenobu S."/>
            <person name="Wang J."/>
            <person name="Liu J."/>
            <person name="Flicek P."/>
            <person name="Searle S."/>
            <person name="Wang J."/>
            <person name="Kuratani S."/>
            <person name="Yin Y."/>
            <person name="Aken B."/>
            <person name="Zhang G."/>
            <person name="Irie N."/>
        </authorList>
    </citation>
    <scope>NUCLEOTIDE SEQUENCE [LARGE SCALE GENOMIC DNA]</scope>
</reference>
<keyword evidence="3" id="KW-0963">Cytoplasm</keyword>
<sequence>MEEFQKLVRANGEELHCRLIDTTQINSRDWSRKLTQRIKPNTSKKRKVSLLFDHLEPEELSDHLTYLEFKSFRRISFSDYQNYIVNSCVKENPTMERSIALCNGISQWVQLMVLSRPTPQLRAEVFIKFIHVAQVFNEMTELLSSYRNYDNYRRAYNECTNFKIPILGVHLKDLISLYEAIPNYLEDQKINVHKLQSLYNHINELIQLQEMAPPLEANKDLVHLLTLSLDLYYTEDEIYELSYAREPRTNRAAPLTPSKPPVVADWASGIAPKPDPKTISKHVQRMVDSVFKNYDHDQDGYISQEEFEKIAASFPFSFCVMDKDREGLISRDEITAYFMRASSIYSKLGLGFAHNFQETTYLKPTFCDNCAGFLWGVIKQGYRCKGQEEGPFTFPNGEVAEHNEESKDRTIMLMGVSSQKISVRVKPAVLDKSTQTEPTLANSDVPSRQMEKEHGIPSENIYLQPATPSPCPSPVLSRKKAYVKWENKDSSQKRKDELRIYKPSYQELEQCAYHGPAPTSGHPRSDRRWSHSEYRDPVSEPEERDQDRKGQGGSEQTCSGERHQETGERHPKAGEQCHDLEQC</sequence>
<evidence type="ECO:0000259" key="14">
    <source>
        <dbReference type="PROSITE" id="PS50081"/>
    </source>
</evidence>
<keyword evidence="6" id="KW-0677">Repeat</keyword>
<dbReference type="Pfam" id="PF00130">
    <property type="entry name" value="C1_1"/>
    <property type="match status" value="1"/>
</dbReference>
<evidence type="ECO:0000256" key="9">
    <source>
        <dbReference type="ARBA" id="ARBA00023054"/>
    </source>
</evidence>
<evidence type="ECO:0000256" key="11">
    <source>
        <dbReference type="PROSITE-ProRule" id="PRU00168"/>
    </source>
</evidence>
<dbReference type="InterPro" id="IPR002219">
    <property type="entry name" value="PKC_DAG/PE"/>
</dbReference>
<evidence type="ECO:0000256" key="4">
    <source>
        <dbReference type="ARBA" id="ARBA00022658"/>
    </source>
</evidence>
<dbReference type="GO" id="GO:0005886">
    <property type="term" value="C:plasma membrane"/>
    <property type="evidence" value="ECO:0007669"/>
    <property type="project" value="TreeGrafter"/>
</dbReference>
<protein>
    <submittedName>
        <fullName evidence="16">RAS guanyl-releasing protein 1</fullName>
    </submittedName>
</protein>
<dbReference type="Pfam" id="PF00617">
    <property type="entry name" value="RasGEF"/>
    <property type="match status" value="1"/>
</dbReference>
<keyword evidence="8" id="KW-0106">Calcium</keyword>
<evidence type="ECO:0000256" key="2">
    <source>
        <dbReference type="ARBA" id="ARBA00004514"/>
    </source>
</evidence>
<keyword evidence="4 11" id="KW-0344">Guanine-nucleotide releasing factor</keyword>
<dbReference type="PROSITE" id="PS00018">
    <property type="entry name" value="EF_HAND_1"/>
    <property type="match status" value="2"/>
</dbReference>
<dbReference type="InterPro" id="IPR018247">
    <property type="entry name" value="EF_Hand_1_Ca_BS"/>
</dbReference>
<dbReference type="InterPro" id="IPR046349">
    <property type="entry name" value="C1-like_sf"/>
</dbReference>
<feature type="region of interest" description="Disordered" evidence="12">
    <location>
        <begin position="512"/>
        <end position="583"/>
    </location>
</feature>
<dbReference type="EMBL" id="KB576442">
    <property type="protein sequence ID" value="EMP26758.1"/>
    <property type="molecule type" value="Genomic_DNA"/>
</dbReference>
<evidence type="ECO:0000256" key="1">
    <source>
        <dbReference type="ARBA" id="ARBA00004184"/>
    </source>
</evidence>
<keyword evidence="5" id="KW-0479">Metal-binding</keyword>
<feature type="domain" description="Ras-GEF" evidence="13">
    <location>
        <begin position="56"/>
        <end position="248"/>
    </location>
</feature>
<dbReference type="InterPro" id="IPR011992">
    <property type="entry name" value="EF-hand-dom_pair"/>
</dbReference>
<evidence type="ECO:0000256" key="5">
    <source>
        <dbReference type="ARBA" id="ARBA00022723"/>
    </source>
</evidence>
<gene>
    <name evidence="16" type="ORF">UY3_16158</name>
</gene>
<dbReference type="PANTHER" id="PTHR23113:SF174">
    <property type="entry name" value="RAS GUANYL-RELEASING PROTEIN 1"/>
    <property type="match status" value="1"/>
</dbReference>
<dbReference type="STRING" id="8469.M7B3S4"/>
<dbReference type="AlphaFoldDB" id="M7B3S4"/>
<evidence type="ECO:0000256" key="10">
    <source>
        <dbReference type="ARBA" id="ARBA00023136"/>
    </source>
</evidence>
<evidence type="ECO:0000256" key="8">
    <source>
        <dbReference type="ARBA" id="ARBA00022837"/>
    </source>
</evidence>
<dbReference type="GO" id="GO:0005085">
    <property type="term" value="F:guanyl-nucleotide exchange factor activity"/>
    <property type="evidence" value="ECO:0007669"/>
    <property type="project" value="UniProtKB-KW"/>
</dbReference>
<accession>M7B3S4</accession>
<dbReference type="GO" id="GO:0005829">
    <property type="term" value="C:cytosol"/>
    <property type="evidence" value="ECO:0007669"/>
    <property type="project" value="UniProtKB-SubCell"/>
</dbReference>
<dbReference type="FunFam" id="1.10.238.10:FF:000051">
    <property type="entry name" value="Ras guanyl-releasing protein 3 isoform 1"/>
    <property type="match status" value="1"/>
</dbReference>
<evidence type="ECO:0000259" key="13">
    <source>
        <dbReference type="PROSITE" id="PS50009"/>
    </source>
</evidence>
<dbReference type="Gene3D" id="3.30.60.20">
    <property type="match status" value="1"/>
</dbReference>
<dbReference type="SMART" id="SM00147">
    <property type="entry name" value="RasGEF"/>
    <property type="match status" value="1"/>
</dbReference>